<dbReference type="AlphaFoldDB" id="A0A3S5A509"/>
<comment type="caution">
    <text evidence="2">The sequence shown here is derived from an EMBL/GenBank/DDBJ whole genome shotgun (WGS) entry which is preliminary data.</text>
</comment>
<keyword evidence="3" id="KW-1185">Reference proteome</keyword>
<dbReference type="PANTHER" id="PTHR10361:SF28">
    <property type="entry name" value="P3 PROTEIN-RELATED"/>
    <property type="match status" value="1"/>
</dbReference>
<proteinExistence type="predicted"/>
<keyword evidence="1" id="KW-0472">Membrane</keyword>
<dbReference type="PANTHER" id="PTHR10361">
    <property type="entry name" value="SODIUM-BILE ACID COTRANSPORTER"/>
    <property type="match status" value="1"/>
</dbReference>
<feature type="transmembrane region" description="Helical" evidence="1">
    <location>
        <begin position="57"/>
        <end position="79"/>
    </location>
</feature>
<accession>A0A3S5A509</accession>
<evidence type="ECO:0000313" key="2">
    <source>
        <dbReference type="EMBL" id="VEL15123.1"/>
    </source>
</evidence>
<evidence type="ECO:0000313" key="3">
    <source>
        <dbReference type="Proteomes" id="UP000784294"/>
    </source>
</evidence>
<feature type="transmembrane region" description="Helical" evidence="1">
    <location>
        <begin position="85"/>
        <end position="113"/>
    </location>
</feature>
<feature type="transmembrane region" description="Helical" evidence="1">
    <location>
        <begin position="26"/>
        <end position="45"/>
    </location>
</feature>
<dbReference type="EMBL" id="CAAALY010023510">
    <property type="protein sequence ID" value="VEL15123.1"/>
    <property type="molecule type" value="Genomic_DNA"/>
</dbReference>
<sequence>MMPLLLFAFGRFFIDVDHVVIPYGNISLQLAILMLSAVAGIGLASRWPDIARRRIRPFLTPCILIMLVFVIGVGTWLHYRVYRLMVVYPVLCGVGACLPWTGFIVSMLAAWCLLRGPRSVILTIGLETGIQNYGIALLVLHYSMPQPAGDLGSVMPWIVAFFTPIPLYLAFMARVSWRLHQRFIAHRHGSAGCQSVVGPAVISDAEYGLNTEKPKDLVPWPVWDNRIVQNS</sequence>
<dbReference type="Proteomes" id="UP000784294">
    <property type="component" value="Unassembled WGS sequence"/>
</dbReference>
<keyword evidence="1" id="KW-0812">Transmembrane</keyword>
<organism evidence="2 3">
    <name type="scientific">Protopolystoma xenopodis</name>
    <dbReference type="NCBI Taxonomy" id="117903"/>
    <lineage>
        <taxon>Eukaryota</taxon>
        <taxon>Metazoa</taxon>
        <taxon>Spiralia</taxon>
        <taxon>Lophotrochozoa</taxon>
        <taxon>Platyhelminthes</taxon>
        <taxon>Monogenea</taxon>
        <taxon>Polyopisthocotylea</taxon>
        <taxon>Polystomatidea</taxon>
        <taxon>Polystomatidae</taxon>
        <taxon>Protopolystoma</taxon>
    </lineage>
</organism>
<dbReference type="InterPro" id="IPR038770">
    <property type="entry name" value="Na+/solute_symporter_sf"/>
</dbReference>
<reference evidence="2" key="1">
    <citation type="submission" date="2018-11" db="EMBL/GenBank/DDBJ databases">
        <authorList>
            <consortium name="Pathogen Informatics"/>
        </authorList>
    </citation>
    <scope>NUCLEOTIDE SEQUENCE</scope>
</reference>
<feature type="transmembrane region" description="Helical" evidence="1">
    <location>
        <begin position="120"/>
        <end position="142"/>
    </location>
</feature>
<dbReference type="InterPro" id="IPR004710">
    <property type="entry name" value="Bilac:Na_transpt"/>
</dbReference>
<gene>
    <name evidence="2" type="ORF">PXEA_LOCUS8563</name>
</gene>
<protein>
    <submittedName>
        <fullName evidence="2">Uncharacterized protein</fullName>
    </submittedName>
</protein>
<dbReference type="OrthoDB" id="203097at2759"/>
<name>A0A3S5A509_9PLAT</name>
<evidence type="ECO:0000256" key="1">
    <source>
        <dbReference type="SAM" id="Phobius"/>
    </source>
</evidence>
<dbReference type="Gene3D" id="1.20.1530.20">
    <property type="match status" value="1"/>
</dbReference>
<keyword evidence="1" id="KW-1133">Transmembrane helix</keyword>
<feature type="transmembrane region" description="Helical" evidence="1">
    <location>
        <begin position="154"/>
        <end position="177"/>
    </location>
</feature>